<dbReference type="Gene3D" id="3.40.50.10070">
    <property type="entry name" value="TolB, N-terminal domain"/>
    <property type="match status" value="1"/>
</dbReference>
<evidence type="ECO:0000256" key="5">
    <source>
        <dbReference type="HAMAP-Rule" id="MF_00671"/>
    </source>
</evidence>
<dbReference type="Proteomes" id="UP000503004">
    <property type="component" value="Chromosome"/>
</dbReference>
<comment type="subcellular location">
    <subcellularLocation>
        <location evidence="1 5">Periplasm</location>
    </subcellularLocation>
</comment>
<dbReference type="RefSeq" id="WP_169602899.1">
    <property type="nucleotide sequence ID" value="NZ_CP046565.1"/>
</dbReference>
<feature type="signal peptide" evidence="5">
    <location>
        <begin position="1"/>
        <end position="24"/>
    </location>
</feature>
<comment type="similarity">
    <text evidence="2 5">Belongs to the TolB family.</text>
</comment>
<name>A0A858Q747_9GAMM</name>
<dbReference type="Gene3D" id="2.120.10.30">
    <property type="entry name" value="TolB, C-terminal domain"/>
    <property type="match status" value="1"/>
</dbReference>
<dbReference type="PANTHER" id="PTHR36842:SF1">
    <property type="entry name" value="PROTEIN TOLB"/>
    <property type="match status" value="1"/>
</dbReference>
<dbReference type="AlphaFoldDB" id="A0A858Q747"/>
<gene>
    <name evidence="5 7" type="primary">tolB</name>
    <name evidence="7" type="ORF">GNH96_06280</name>
</gene>
<evidence type="ECO:0000256" key="2">
    <source>
        <dbReference type="ARBA" id="ARBA00009820"/>
    </source>
</evidence>
<accession>A0A858Q747</accession>
<dbReference type="NCBIfam" id="TIGR02800">
    <property type="entry name" value="propeller_TolB"/>
    <property type="match status" value="1"/>
</dbReference>
<dbReference type="SUPFAM" id="SSF69304">
    <property type="entry name" value="Tricorn protease N-terminal domain"/>
    <property type="match status" value="1"/>
</dbReference>
<dbReference type="GO" id="GO:0017038">
    <property type="term" value="P:protein import"/>
    <property type="evidence" value="ECO:0007669"/>
    <property type="project" value="InterPro"/>
</dbReference>
<keyword evidence="4 5" id="KW-0574">Periplasm</keyword>
<proteinExistence type="inferred from homology"/>
<dbReference type="InterPro" id="IPR011659">
    <property type="entry name" value="WD40"/>
</dbReference>
<dbReference type="EMBL" id="CP046565">
    <property type="protein sequence ID" value="QJD29615.1"/>
    <property type="molecule type" value="Genomic_DNA"/>
</dbReference>
<reference evidence="8" key="1">
    <citation type="submission" date="2019-12" db="EMBL/GenBank/DDBJ databases">
        <authorList>
            <person name="Awala S.I."/>
            <person name="Rhee S.K."/>
        </authorList>
    </citation>
    <scope>NUCLEOTIDE SEQUENCE [LARGE SCALE GENOMIC DNA]</scope>
    <source>
        <strain evidence="8">IM1</strain>
    </source>
</reference>
<dbReference type="Pfam" id="PF07676">
    <property type="entry name" value="PD40"/>
    <property type="match status" value="5"/>
</dbReference>
<dbReference type="GO" id="GO:0042597">
    <property type="term" value="C:periplasmic space"/>
    <property type="evidence" value="ECO:0007669"/>
    <property type="project" value="UniProtKB-SubCell"/>
</dbReference>
<evidence type="ECO:0000313" key="8">
    <source>
        <dbReference type="Proteomes" id="UP000503004"/>
    </source>
</evidence>
<dbReference type="Pfam" id="PF04052">
    <property type="entry name" value="TolB_N"/>
    <property type="match status" value="1"/>
</dbReference>
<dbReference type="InterPro" id="IPR011042">
    <property type="entry name" value="6-blade_b-propeller_TolB-like"/>
</dbReference>
<keyword evidence="5" id="KW-0132">Cell division</keyword>
<sequence length="424" mass="44938" precursor="true">MSKACAIARWVSFLLLFVAGSAAAELQVQISQGVEGAIPVAIVPFANQEGLTDAISQIVSADLQRSGRFRPLAESAMRERPTAPDQIQQAAWQALGQDFVVVGQIQPGGGGYEADFHVVDVIRGTLVISYKLPFGRAETRQAAHRIADVIYKAITGEPGAFATRVAYVSVSGEGAGRRYHLQVADTDGYNPQSVIASNEPIMSPAWSPDGTKIAYVSFETRTSAIYVQTLATGERRKVSDAPGINGAPAFSPDGSKLALTLSKGGNPDIYVMNLGSGALNKITDYSGIDTEPNWSRDGRSIVFTSDRGGKPQLYLVSASGGAAERLTYDGDYNARGVFSPDGRSLAMVHGKGGDYRIAVMDLASRALRVLTNGPLDESPGFAPNGSMILYAARRGQLAAVSIDGKVRQSLRIEGGAVREPAWSP</sequence>
<comment type="subunit">
    <text evidence="5">The Tol-Pal system is composed of five core proteins: the inner membrane proteins TolA, TolQ and TolR, the periplasmic protein TolB and the outer membrane protein Pal. They form a network linking the inner and outer membranes and the peptidoglycan layer.</text>
</comment>
<protein>
    <recommendedName>
        <fullName evidence="5">Tol-Pal system protein TolB</fullName>
    </recommendedName>
</protein>
<dbReference type="InterPro" id="IPR014167">
    <property type="entry name" value="Tol-Pal_TolB"/>
</dbReference>
<keyword evidence="5" id="KW-0131">Cell cycle</keyword>
<dbReference type="GO" id="GO:0051301">
    <property type="term" value="P:cell division"/>
    <property type="evidence" value="ECO:0007669"/>
    <property type="project" value="UniProtKB-UniRule"/>
</dbReference>
<comment type="function">
    <text evidence="5">Part of the Tol-Pal system, which plays a role in outer membrane invagination during cell division and is important for maintaining outer membrane integrity.</text>
</comment>
<dbReference type="InterPro" id="IPR007195">
    <property type="entry name" value="TolB_N"/>
</dbReference>
<evidence type="ECO:0000256" key="3">
    <source>
        <dbReference type="ARBA" id="ARBA00022729"/>
    </source>
</evidence>
<feature type="chain" id="PRO_5033187646" description="Tol-Pal system protein TolB" evidence="5">
    <location>
        <begin position="25"/>
        <end position="424"/>
    </location>
</feature>
<keyword evidence="8" id="KW-1185">Reference proteome</keyword>
<evidence type="ECO:0000313" key="7">
    <source>
        <dbReference type="EMBL" id="QJD29615.1"/>
    </source>
</evidence>
<evidence type="ECO:0000259" key="6">
    <source>
        <dbReference type="Pfam" id="PF04052"/>
    </source>
</evidence>
<dbReference type="HAMAP" id="MF_00671">
    <property type="entry name" value="TolB"/>
    <property type="match status" value="1"/>
</dbReference>
<keyword evidence="3 5" id="KW-0732">Signal</keyword>
<feature type="domain" description="TolB N-terminal" evidence="6">
    <location>
        <begin position="26"/>
        <end position="125"/>
    </location>
</feature>
<dbReference type="PANTHER" id="PTHR36842">
    <property type="entry name" value="PROTEIN TOLB HOMOLOG"/>
    <property type="match status" value="1"/>
</dbReference>
<evidence type="ECO:0000256" key="4">
    <source>
        <dbReference type="ARBA" id="ARBA00022764"/>
    </source>
</evidence>
<dbReference type="KEGG" id="metu:GNH96_06280"/>
<evidence type="ECO:0000256" key="1">
    <source>
        <dbReference type="ARBA" id="ARBA00004418"/>
    </source>
</evidence>
<dbReference type="SUPFAM" id="SSF52964">
    <property type="entry name" value="TolB, N-terminal domain"/>
    <property type="match status" value="1"/>
</dbReference>
<organism evidence="7 8">
    <name type="scientific">Methylococcus geothermalis</name>
    <dbReference type="NCBI Taxonomy" id="2681310"/>
    <lineage>
        <taxon>Bacteria</taxon>
        <taxon>Pseudomonadati</taxon>
        <taxon>Pseudomonadota</taxon>
        <taxon>Gammaproteobacteria</taxon>
        <taxon>Methylococcales</taxon>
        <taxon>Methylococcaceae</taxon>
        <taxon>Methylococcus</taxon>
    </lineage>
</organism>